<sequence>MKLHHWSAGLSSVRSSHVLGFHQVLLL</sequence>
<name>A0A0E9SLF5_ANGAN</name>
<organism evidence="1">
    <name type="scientific">Anguilla anguilla</name>
    <name type="common">European freshwater eel</name>
    <name type="synonym">Muraena anguilla</name>
    <dbReference type="NCBI Taxonomy" id="7936"/>
    <lineage>
        <taxon>Eukaryota</taxon>
        <taxon>Metazoa</taxon>
        <taxon>Chordata</taxon>
        <taxon>Craniata</taxon>
        <taxon>Vertebrata</taxon>
        <taxon>Euteleostomi</taxon>
        <taxon>Actinopterygii</taxon>
        <taxon>Neopterygii</taxon>
        <taxon>Teleostei</taxon>
        <taxon>Anguilliformes</taxon>
        <taxon>Anguillidae</taxon>
        <taxon>Anguilla</taxon>
    </lineage>
</organism>
<protein>
    <submittedName>
        <fullName evidence="1">Uncharacterized protein</fullName>
    </submittedName>
</protein>
<dbReference type="EMBL" id="GBXM01066520">
    <property type="protein sequence ID" value="JAH42057.1"/>
    <property type="molecule type" value="Transcribed_RNA"/>
</dbReference>
<dbReference type="AlphaFoldDB" id="A0A0E9SLF5"/>
<evidence type="ECO:0000313" key="1">
    <source>
        <dbReference type="EMBL" id="JAH42057.1"/>
    </source>
</evidence>
<accession>A0A0E9SLF5</accession>
<proteinExistence type="predicted"/>
<reference evidence="1" key="1">
    <citation type="submission" date="2014-11" db="EMBL/GenBank/DDBJ databases">
        <authorList>
            <person name="Amaro Gonzalez C."/>
        </authorList>
    </citation>
    <scope>NUCLEOTIDE SEQUENCE</scope>
</reference>
<reference evidence="1" key="2">
    <citation type="journal article" date="2015" name="Fish Shellfish Immunol.">
        <title>Early steps in the European eel (Anguilla anguilla)-Vibrio vulnificus interaction in the gills: Role of the RtxA13 toxin.</title>
        <authorList>
            <person name="Callol A."/>
            <person name="Pajuelo D."/>
            <person name="Ebbesson L."/>
            <person name="Teles M."/>
            <person name="MacKenzie S."/>
            <person name="Amaro C."/>
        </authorList>
    </citation>
    <scope>NUCLEOTIDE SEQUENCE</scope>
</reference>